<gene>
    <name evidence="11" type="ORF">ABT57_05060</name>
</gene>
<dbReference type="NCBIfam" id="NF008076">
    <property type="entry name" value="PRK10814.1"/>
    <property type="match status" value="1"/>
</dbReference>
<evidence type="ECO:0000313" key="11">
    <source>
        <dbReference type="EMBL" id="KLV10920.1"/>
    </source>
</evidence>
<sequence length="402" mass="43479">MFHPVSFFIGLRYLRGRSGDRFSRFVSYMSTAGITIGVLSLVTVLSVMNGFEQQLKERILGVMPQAVISSPAGHLTRTAQPPEALTTIPHVGVVTPLTRSEAVLQSARSLAAGMVLGVDPKGFEPISYYVVRGDLAELESGSYKVILGQGLAMQLGVDVGDKVRLMVTSASQYTPLGRIPSQRNFEVAGVYNTGSDVDNQMVLTHIDDAGRLLRLKPGEISGWRLFVDDPFVVSELATRALPDDLQWSDWREQRGELFQAVKMEKNMMGLMLGLIIGVAAFNIISALIMVVMEKQAEVAILKTQGMTSNQVLMVFMVQGASSGVIGAMFGGILGTLLASNLNTLMSFFGVNFITTGGHLPVVIEPLQILVVIVGAILLSLLATVFPSYRAALVRPAEALRYE</sequence>
<evidence type="ECO:0000256" key="1">
    <source>
        <dbReference type="ARBA" id="ARBA00004651"/>
    </source>
</evidence>
<evidence type="ECO:0000256" key="2">
    <source>
        <dbReference type="ARBA" id="ARBA00005236"/>
    </source>
</evidence>
<evidence type="ECO:0000256" key="4">
    <source>
        <dbReference type="ARBA" id="ARBA00022475"/>
    </source>
</evidence>
<evidence type="ECO:0000256" key="8">
    <source>
        <dbReference type="SAM" id="Phobius"/>
    </source>
</evidence>
<feature type="transmembrane region" description="Helical" evidence="8">
    <location>
        <begin position="312"/>
        <end position="337"/>
    </location>
</feature>
<feature type="domain" description="MacB-like periplasmic core" evidence="10">
    <location>
        <begin position="29"/>
        <end position="213"/>
    </location>
</feature>
<keyword evidence="5 8" id="KW-0812">Transmembrane</keyword>
<dbReference type="GO" id="GO:0042953">
    <property type="term" value="P:lipoprotein transport"/>
    <property type="evidence" value="ECO:0007669"/>
    <property type="project" value="InterPro"/>
</dbReference>
<name>A0A0J1HH32_9GAMM</name>
<comment type="caution">
    <text evidence="11">The sequence shown here is derived from an EMBL/GenBank/DDBJ whole genome shotgun (WGS) entry which is preliminary data.</text>
</comment>
<keyword evidence="12" id="KW-1185">Reference proteome</keyword>
<dbReference type="Pfam" id="PF12704">
    <property type="entry name" value="MacB_PCD"/>
    <property type="match status" value="1"/>
</dbReference>
<dbReference type="RefSeq" id="WP_047884223.1">
    <property type="nucleotide sequence ID" value="NZ_LDOU01000005.1"/>
</dbReference>
<dbReference type="PANTHER" id="PTHR30489">
    <property type="entry name" value="LIPOPROTEIN-RELEASING SYSTEM TRANSMEMBRANE PROTEIN LOLE"/>
    <property type="match status" value="1"/>
</dbReference>
<dbReference type="STRING" id="320778.ABT57_05060"/>
<evidence type="ECO:0000256" key="7">
    <source>
        <dbReference type="ARBA" id="ARBA00023136"/>
    </source>
</evidence>
<evidence type="ECO:0000256" key="5">
    <source>
        <dbReference type="ARBA" id="ARBA00022692"/>
    </source>
</evidence>
<dbReference type="InterPro" id="IPR011925">
    <property type="entry name" value="LolCE_TM"/>
</dbReference>
<keyword evidence="4" id="KW-1003">Cell membrane</keyword>
<feature type="transmembrane region" description="Helical" evidence="8">
    <location>
        <begin position="25"/>
        <end position="48"/>
    </location>
</feature>
<dbReference type="AlphaFoldDB" id="A0A0J1HH32"/>
<dbReference type="GO" id="GO:0098797">
    <property type="term" value="C:plasma membrane protein complex"/>
    <property type="evidence" value="ECO:0007669"/>
    <property type="project" value="TreeGrafter"/>
</dbReference>
<keyword evidence="7 8" id="KW-0472">Membrane</keyword>
<feature type="transmembrane region" description="Helical" evidence="8">
    <location>
        <begin position="344"/>
        <end position="362"/>
    </location>
</feature>
<evidence type="ECO:0000259" key="10">
    <source>
        <dbReference type="Pfam" id="PF12704"/>
    </source>
</evidence>
<dbReference type="NCBIfam" id="TIGR02212">
    <property type="entry name" value="lolCE"/>
    <property type="match status" value="1"/>
</dbReference>
<reference evidence="11 12" key="1">
    <citation type="submission" date="2015-05" db="EMBL/GenBank/DDBJ databases">
        <title>Photobacterium galathea sp. nov.</title>
        <authorList>
            <person name="Machado H."/>
            <person name="Gram L."/>
        </authorList>
    </citation>
    <scope>NUCLEOTIDE SEQUENCE [LARGE SCALE GENOMIC DNA]</scope>
    <source>
        <strain evidence="11 12">DSM 22954</strain>
    </source>
</reference>
<dbReference type="PANTHER" id="PTHR30489:SF8">
    <property type="entry name" value="LIPOPROTEIN-RELEASING SYSTEM TRANSMEMBRANE PROTEIN LOLC"/>
    <property type="match status" value="1"/>
</dbReference>
<feature type="transmembrane region" description="Helical" evidence="8">
    <location>
        <begin position="368"/>
        <end position="388"/>
    </location>
</feature>
<evidence type="ECO:0000259" key="9">
    <source>
        <dbReference type="Pfam" id="PF02687"/>
    </source>
</evidence>
<keyword evidence="3" id="KW-0813">Transport</keyword>
<evidence type="ECO:0000256" key="6">
    <source>
        <dbReference type="ARBA" id="ARBA00022989"/>
    </source>
</evidence>
<accession>A0A0J1HH32</accession>
<keyword evidence="6 8" id="KW-1133">Transmembrane helix</keyword>
<dbReference type="GO" id="GO:0044874">
    <property type="term" value="P:lipoprotein localization to outer membrane"/>
    <property type="evidence" value="ECO:0007669"/>
    <property type="project" value="TreeGrafter"/>
</dbReference>
<comment type="similarity">
    <text evidence="2">Belongs to the ABC-4 integral membrane protein family. LolC/E subfamily.</text>
</comment>
<dbReference type="EMBL" id="LDOU01000005">
    <property type="protein sequence ID" value="KLV10920.1"/>
    <property type="molecule type" value="Genomic_DNA"/>
</dbReference>
<feature type="domain" description="ABC3 transporter permease C-terminal" evidence="9">
    <location>
        <begin position="270"/>
        <end position="390"/>
    </location>
</feature>
<dbReference type="Proteomes" id="UP000035909">
    <property type="component" value="Unassembled WGS sequence"/>
</dbReference>
<protein>
    <submittedName>
        <fullName evidence="11">Transporter</fullName>
    </submittedName>
</protein>
<dbReference type="InterPro" id="IPR003838">
    <property type="entry name" value="ABC3_permease_C"/>
</dbReference>
<dbReference type="InterPro" id="IPR025857">
    <property type="entry name" value="MacB_PCD"/>
</dbReference>
<evidence type="ECO:0000256" key="3">
    <source>
        <dbReference type="ARBA" id="ARBA00022448"/>
    </source>
</evidence>
<evidence type="ECO:0000313" key="12">
    <source>
        <dbReference type="Proteomes" id="UP000035909"/>
    </source>
</evidence>
<dbReference type="PATRIC" id="fig|320778.3.peg.1092"/>
<feature type="transmembrane region" description="Helical" evidence="8">
    <location>
        <begin position="270"/>
        <end position="292"/>
    </location>
</feature>
<dbReference type="Pfam" id="PF02687">
    <property type="entry name" value="FtsX"/>
    <property type="match status" value="1"/>
</dbReference>
<dbReference type="OrthoDB" id="9808461at2"/>
<comment type="subcellular location">
    <subcellularLocation>
        <location evidence="1">Cell membrane</location>
        <topology evidence="1">Multi-pass membrane protein</topology>
    </subcellularLocation>
</comment>
<organism evidence="11 12">
    <name type="scientific">Photobacterium ganghwense</name>
    <dbReference type="NCBI Taxonomy" id="320778"/>
    <lineage>
        <taxon>Bacteria</taxon>
        <taxon>Pseudomonadati</taxon>
        <taxon>Pseudomonadota</taxon>
        <taxon>Gammaproteobacteria</taxon>
        <taxon>Vibrionales</taxon>
        <taxon>Vibrionaceae</taxon>
        <taxon>Photobacterium</taxon>
    </lineage>
</organism>
<proteinExistence type="inferred from homology"/>
<dbReference type="InterPro" id="IPR051447">
    <property type="entry name" value="Lipoprotein-release_system"/>
</dbReference>